<accession>A0AAN8QGR1</accession>
<gene>
    <name evidence="1" type="ORF">J4Q44_G00247010</name>
</gene>
<dbReference type="Proteomes" id="UP001356427">
    <property type="component" value="Unassembled WGS sequence"/>
</dbReference>
<comment type="caution">
    <text evidence="1">The sequence shown here is derived from an EMBL/GenBank/DDBJ whole genome shotgun (WGS) entry which is preliminary data.</text>
</comment>
<evidence type="ECO:0000313" key="1">
    <source>
        <dbReference type="EMBL" id="KAK6304115.1"/>
    </source>
</evidence>
<dbReference type="EMBL" id="JAGTTL010000023">
    <property type="protein sequence ID" value="KAK6304115.1"/>
    <property type="molecule type" value="Genomic_DNA"/>
</dbReference>
<feature type="non-terminal residue" evidence="1">
    <location>
        <position position="1"/>
    </location>
</feature>
<dbReference type="AlphaFoldDB" id="A0AAN8QGR1"/>
<evidence type="ECO:0000313" key="2">
    <source>
        <dbReference type="Proteomes" id="UP001356427"/>
    </source>
</evidence>
<proteinExistence type="predicted"/>
<keyword evidence="2" id="KW-1185">Reference proteome</keyword>
<sequence>LAYAVSPLTTSSTGRPAAHPRLETVLILEPRRNALLTANIVVLGMSLNNQD</sequence>
<protein>
    <submittedName>
        <fullName evidence="1">Uncharacterized protein</fullName>
    </submittedName>
</protein>
<reference evidence="1 2" key="1">
    <citation type="submission" date="2021-04" db="EMBL/GenBank/DDBJ databases">
        <authorList>
            <person name="De Guttry C."/>
            <person name="Zahm M."/>
            <person name="Klopp C."/>
            <person name="Cabau C."/>
            <person name="Louis A."/>
            <person name="Berthelot C."/>
            <person name="Parey E."/>
            <person name="Roest Crollius H."/>
            <person name="Montfort J."/>
            <person name="Robinson-Rechavi M."/>
            <person name="Bucao C."/>
            <person name="Bouchez O."/>
            <person name="Gislard M."/>
            <person name="Lluch J."/>
            <person name="Milhes M."/>
            <person name="Lampietro C."/>
            <person name="Lopez Roques C."/>
            <person name="Donnadieu C."/>
            <person name="Braasch I."/>
            <person name="Desvignes T."/>
            <person name="Postlethwait J."/>
            <person name="Bobe J."/>
            <person name="Wedekind C."/>
            <person name="Guiguen Y."/>
        </authorList>
    </citation>
    <scope>NUCLEOTIDE SEQUENCE [LARGE SCALE GENOMIC DNA]</scope>
    <source>
        <strain evidence="1">Cs_M1</strain>
        <tissue evidence="1">Blood</tissue>
    </source>
</reference>
<name>A0AAN8QGR1_9TELE</name>
<organism evidence="1 2">
    <name type="scientific">Coregonus suidteri</name>
    <dbReference type="NCBI Taxonomy" id="861788"/>
    <lineage>
        <taxon>Eukaryota</taxon>
        <taxon>Metazoa</taxon>
        <taxon>Chordata</taxon>
        <taxon>Craniata</taxon>
        <taxon>Vertebrata</taxon>
        <taxon>Euteleostomi</taxon>
        <taxon>Actinopterygii</taxon>
        <taxon>Neopterygii</taxon>
        <taxon>Teleostei</taxon>
        <taxon>Protacanthopterygii</taxon>
        <taxon>Salmoniformes</taxon>
        <taxon>Salmonidae</taxon>
        <taxon>Coregoninae</taxon>
        <taxon>Coregonus</taxon>
    </lineage>
</organism>